<proteinExistence type="inferred from homology"/>
<evidence type="ECO:0000259" key="2">
    <source>
        <dbReference type="Pfam" id="PF05649"/>
    </source>
</evidence>
<comment type="similarity">
    <text evidence="1">Belongs to the peptidase M13 family.</text>
</comment>
<dbReference type="Pfam" id="PF05649">
    <property type="entry name" value="Peptidase_M13_N"/>
    <property type="match status" value="2"/>
</dbReference>
<dbReference type="OrthoDB" id="6475849at2759"/>
<feature type="domain" description="Peptidase M13 N-terminal" evidence="2">
    <location>
        <begin position="26"/>
        <end position="103"/>
    </location>
</feature>
<accession>A0A5B7EZW6</accession>
<dbReference type="Gene3D" id="1.10.1380.10">
    <property type="entry name" value="Neutral endopeptidase , domain2"/>
    <property type="match status" value="1"/>
</dbReference>
<evidence type="ECO:0000313" key="3">
    <source>
        <dbReference type="EMBL" id="MPC38767.1"/>
    </source>
</evidence>
<dbReference type="AlphaFoldDB" id="A0A5B7EZW6"/>
<dbReference type="SUPFAM" id="SSF55486">
    <property type="entry name" value="Metalloproteases ('zincins'), catalytic domain"/>
    <property type="match status" value="1"/>
</dbReference>
<name>A0A5B7EZW6_PORTR</name>
<dbReference type="InterPro" id="IPR042089">
    <property type="entry name" value="Peptidase_M13_dom_2"/>
</dbReference>
<reference evidence="3 4" key="1">
    <citation type="submission" date="2019-05" db="EMBL/GenBank/DDBJ databases">
        <title>Another draft genome of Portunus trituberculatus and its Hox gene families provides insights of decapod evolution.</title>
        <authorList>
            <person name="Jeong J.-H."/>
            <person name="Song I."/>
            <person name="Kim S."/>
            <person name="Choi T."/>
            <person name="Kim D."/>
            <person name="Ryu S."/>
            <person name="Kim W."/>
        </authorList>
    </citation>
    <scope>NUCLEOTIDE SEQUENCE [LARGE SCALE GENOMIC DNA]</scope>
    <source>
        <tissue evidence="3">Muscle</tissue>
    </source>
</reference>
<evidence type="ECO:0000256" key="1">
    <source>
        <dbReference type="ARBA" id="ARBA00007357"/>
    </source>
</evidence>
<keyword evidence="4" id="KW-1185">Reference proteome</keyword>
<dbReference type="GO" id="GO:0004222">
    <property type="term" value="F:metalloendopeptidase activity"/>
    <property type="evidence" value="ECO:0007669"/>
    <property type="project" value="InterPro"/>
</dbReference>
<dbReference type="GO" id="GO:0006508">
    <property type="term" value="P:proteolysis"/>
    <property type="evidence" value="ECO:0007669"/>
    <property type="project" value="InterPro"/>
</dbReference>
<protein>
    <submittedName>
        <fullName evidence="3">Membrane metallo-endopeptidase-like 1</fullName>
    </submittedName>
</protein>
<gene>
    <name evidence="3" type="primary">MMEL1_2</name>
    <name evidence="3" type="ORF">E2C01_032281</name>
</gene>
<sequence>MIVSEYCIFCSCEAARTTVGTAAPAAILKATMPEADRHDTGENYMKMSLAKLEQEVPEFKWADYLSAFLDEDLSDDEPIVVYSMPYLKRLAKIMVSSDTRWAAVKKTTTTFTSILEKGEVTETHLTEYTSKLFLPRVLWNYVLWRLTLDMTQHLNRDYRARRHEFQKVLLGIQSDRNRWNLCIDWTNKRLGMAVGALFIKENFNPESKTRLKENTKQSVACYSTFDLNGTS</sequence>
<dbReference type="InterPro" id="IPR000718">
    <property type="entry name" value="Peptidase_M13"/>
</dbReference>
<evidence type="ECO:0000313" key="4">
    <source>
        <dbReference type="Proteomes" id="UP000324222"/>
    </source>
</evidence>
<organism evidence="3 4">
    <name type="scientific">Portunus trituberculatus</name>
    <name type="common">Swimming crab</name>
    <name type="synonym">Neptunus trituberculatus</name>
    <dbReference type="NCBI Taxonomy" id="210409"/>
    <lineage>
        <taxon>Eukaryota</taxon>
        <taxon>Metazoa</taxon>
        <taxon>Ecdysozoa</taxon>
        <taxon>Arthropoda</taxon>
        <taxon>Crustacea</taxon>
        <taxon>Multicrustacea</taxon>
        <taxon>Malacostraca</taxon>
        <taxon>Eumalacostraca</taxon>
        <taxon>Eucarida</taxon>
        <taxon>Decapoda</taxon>
        <taxon>Pleocyemata</taxon>
        <taxon>Brachyura</taxon>
        <taxon>Eubrachyura</taxon>
        <taxon>Portunoidea</taxon>
        <taxon>Portunidae</taxon>
        <taxon>Portuninae</taxon>
        <taxon>Portunus</taxon>
    </lineage>
</organism>
<feature type="domain" description="Peptidase M13 N-terminal" evidence="2">
    <location>
        <begin position="135"/>
        <end position="213"/>
    </location>
</feature>
<comment type="caution">
    <text evidence="3">The sequence shown here is derived from an EMBL/GenBank/DDBJ whole genome shotgun (WGS) entry which is preliminary data.</text>
</comment>
<dbReference type="Proteomes" id="UP000324222">
    <property type="component" value="Unassembled WGS sequence"/>
</dbReference>
<dbReference type="PROSITE" id="PS51885">
    <property type="entry name" value="NEPRILYSIN"/>
    <property type="match status" value="1"/>
</dbReference>
<dbReference type="EMBL" id="VSRR010004165">
    <property type="protein sequence ID" value="MPC38767.1"/>
    <property type="molecule type" value="Genomic_DNA"/>
</dbReference>
<dbReference type="InterPro" id="IPR008753">
    <property type="entry name" value="Peptidase_M13_N"/>
</dbReference>